<keyword evidence="5" id="KW-1185">Reference proteome</keyword>
<sequence length="376" mass="43275">MYRILHRSLCTIAVESTTSIKSISQDLYKEKNLKTLVDKFKKASDIDRFRTKAGIYEDTVRRLARAKRFRWVRDIIEHQKNYTDIANEGFSARLITLYGKSKMDRHAQKLFDEMPQRNCNRSVLSLNALLAAYLHSKKYDVVEKLFRDLPVQLSVKPDLVSYNTFIKALLELGSFDSAVSVVEEMEKEGVKTDLITFNTLLDGLYSKGHFEDGEKLWGKLGEKNVVPNIRTYNARLLGLAMVKKTREAVEFYEEMEKKGVKPDIFSLNALIKGFANEGNLDEAKKWFGEIGKSEYDPDKATYSIIVPFLCEKGDLKTVLEMVKEIFYTHCRVETSLLQVVVDKLLSESMVSEAKEIVERGKTNHYCRYKLNLPADE</sequence>
<evidence type="ECO:0000256" key="3">
    <source>
        <dbReference type="PROSITE-ProRule" id="PRU00708"/>
    </source>
</evidence>
<dbReference type="GO" id="GO:0009507">
    <property type="term" value="C:chloroplast"/>
    <property type="evidence" value="ECO:0007669"/>
    <property type="project" value="TreeGrafter"/>
</dbReference>
<feature type="repeat" description="PPR" evidence="3">
    <location>
        <begin position="263"/>
        <end position="297"/>
    </location>
</feature>
<dbReference type="PANTHER" id="PTHR47936:SF5">
    <property type="entry name" value="PENTACOTRIPEPTIDE-REPEAT REGION OF PRORP DOMAIN-CONTAINING PROTEIN"/>
    <property type="match status" value="1"/>
</dbReference>
<dbReference type="GO" id="GO:0031930">
    <property type="term" value="P:mitochondria-nucleus signaling pathway"/>
    <property type="evidence" value="ECO:0007669"/>
    <property type="project" value="TreeGrafter"/>
</dbReference>
<accession>A0AAV1B6T0</accession>
<evidence type="ECO:0000256" key="2">
    <source>
        <dbReference type="ARBA" id="ARBA00022737"/>
    </source>
</evidence>
<dbReference type="Pfam" id="PF01535">
    <property type="entry name" value="PPR"/>
    <property type="match status" value="1"/>
</dbReference>
<dbReference type="NCBIfam" id="TIGR00756">
    <property type="entry name" value="PPR"/>
    <property type="match status" value="4"/>
</dbReference>
<keyword evidence="2" id="KW-0677">Repeat</keyword>
<organism evidence="4 5">
    <name type="scientific">Vicia faba</name>
    <name type="common">Broad bean</name>
    <name type="synonym">Faba vulgaris</name>
    <dbReference type="NCBI Taxonomy" id="3906"/>
    <lineage>
        <taxon>Eukaryota</taxon>
        <taxon>Viridiplantae</taxon>
        <taxon>Streptophyta</taxon>
        <taxon>Embryophyta</taxon>
        <taxon>Tracheophyta</taxon>
        <taxon>Spermatophyta</taxon>
        <taxon>Magnoliopsida</taxon>
        <taxon>eudicotyledons</taxon>
        <taxon>Gunneridae</taxon>
        <taxon>Pentapetalae</taxon>
        <taxon>rosids</taxon>
        <taxon>fabids</taxon>
        <taxon>Fabales</taxon>
        <taxon>Fabaceae</taxon>
        <taxon>Papilionoideae</taxon>
        <taxon>50 kb inversion clade</taxon>
        <taxon>NPAAA clade</taxon>
        <taxon>Hologalegina</taxon>
        <taxon>IRL clade</taxon>
        <taxon>Fabeae</taxon>
        <taxon>Vicia</taxon>
    </lineage>
</organism>
<dbReference type="Gene3D" id="1.25.40.10">
    <property type="entry name" value="Tetratricopeptide repeat domain"/>
    <property type="match status" value="2"/>
</dbReference>
<dbReference type="EMBL" id="OX451741">
    <property type="protein sequence ID" value="CAI8618081.1"/>
    <property type="molecule type" value="Genomic_DNA"/>
</dbReference>
<name>A0AAV1B6T0_VICFA</name>
<dbReference type="SUPFAM" id="SSF81901">
    <property type="entry name" value="HCP-like"/>
    <property type="match status" value="1"/>
</dbReference>
<dbReference type="Proteomes" id="UP001157006">
    <property type="component" value="Chromosome 6"/>
</dbReference>
<feature type="repeat" description="PPR" evidence="3">
    <location>
        <begin position="158"/>
        <end position="192"/>
    </location>
</feature>
<dbReference type="AlphaFoldDB" id="A0AAV1B6T0"/>
<feature type="repeat" description="PPR" evidence="3">
    <location>
        <begin position="193"/>
        <end position="227"/>
    </location>
</feature>
<dbReference type="GO" id="GO:0010019">
    <property type="term" value="P:chloroplast-nucleus signaling pathway"/>
    <property type="evidence" value="ECO:0007669"/>
    <property type="project" value="TreeGrafter"/>
</dbReference>
<reference evidence="4 5" key="1">
    <citation type="submission" date="2023-01" db="EMBL/GenBank/DDBJ databases">
        <authorList>
            <person name="Kreplak J."/>
        </authorList>
    </citation>
    <scope>NUCLEOTIDE SEQUENCE [LARGE SCALE GENOMIC DNA]</scope>
</reference>
<comment type="similarity">
    <text evidence="1">Belongs to the PPR family. P subfamily.</text>
</comment>
<dbReference type="InterPro" id="IPR011990">
    <property type="entry name" value="TPR-like_helical_dom_sf"/>
</dbReference>
<evidence type="ECO:0000313" key="4">
    <source>
        <dbReference type="EMBL" id="CAI8618081.1"/>
    </source>
</evidence>
<protein>
    <recommendedName>
        <fullName evidence="6">Pentatricopeptide repeat-containing protein</fullName>
    </recommendedName>
</protein>
<evidence type="ECO:0000313" key="5">
    <source>
        <dbReference type="Proteomes" id="UP001157006"/>
    </source>
</evidence>
<evidence type="ECO:0008006" key="6">
    <source>
        <dbReference type="Google" id="ProtNLM"/>
    </source>
</evidence>
<dbReference type="InterPro" id="IPR002885">
    <property type="entry name" value="PPR_rpt"/>
</dbReference>
<proteinExistence type="inferred from homology"/>
<feature type="repeat" description="PPR" evidence="3">
    <location>
        <begin position="228"/>
        <end position="262"/>
    </location>
</feature>
<dbReference type="PROSITE" id="PS51375">
    <property type="entry name" value="PPR"/>
    <property type="match status" value="4"/>
</dbReference>
<gene>
    <name evidence="4" type="ORF">VFH_VI106320</name>
</gene>
<dbReference type="Pfam" id="PF13041">
    <property type="entry name" value="PPR_2"/>
    <property type="match status" value="2"/>
</dbReference>
<evidence type="ECO:0000256" key="1">
    <source>
        <dbReference type="ARBA" id="ARBA00007626"/>
    </source>
</evidence>
<dbReference type="PANTHER" id="PTHR47936">
    <property type="entry name" value="PPR_LONG DOMAIN-CONTAINING PROTEIN"/>
    <property type="match status" value="1"/>
</dbReference>